<dbReference type="GO" id="GO:0003723">
    <property type="term" value="F:RNA binding"/>
    <property type="evidence" value="ECO:0007669"/>
    <property type="project" value="InterPro"/>
</dbReference>
<dbReference type="GO" id="GO:0046872">
    <property type="term" value="F:metal ion binding"/>
    <property type="evidence" value="ECO:0007669"/>
    <property type="project" value="UniProtKB-KW"/>
</dbReference>
<dbReference type="GO" id="GO:0003964">
    <property type="term" value="F:RNA-directed DNA polymerase activity"/>
    <property type="evidence" value="ECO:0007669"/>
    <property type="project" value="UniProtKB-KW"/>
</dbReference>
<evidence type="ECO:0000256" key="3">
    <source>
        <dbReference type="ARBA" id="ARBA00022723"/>
    </source>
</evidence>
<comment type="caution">
    <text evidence="7">The sequence shown here is derived from an EMBL/GenBank/DDBJ whole genome shotgun (WGS) entry which is preliminary data.</text>
</comment>
<keyword evidence="4" id="KW-0460">Magnesium</keyword>
<dbReference type="PROSITE" id="PS50878">
    <property type="entry name" value="RT_POL"/>
    <property type="match status" value="1"/>
</dbReference>
<dbReference type="InterPro" id="IPR000477">
    <property type="entry name" value="RT_dom"/>
</dbReference>
<evidence type="ECO:0000256" key="2">
    <source>
        <dbReference type="ARBA" id="ARBA00022695"/>
    </source>
</evidence>
<accession>A0A852SJM6</accession>
<evidence type="ECO:0000259" key="6">
    <source>
        <dbReference type="PROSITE" id="PS50878"/>
    </source>
</evidence>
<evidence type="ECO:0000313" key="8">
    <source>
        <dbReference type="Proteomes" id="UP000549913"/>
    </source>
</evidence>
<evidence type="ECO:0000313" key="7">
    <source>
        <dbReference type="EMBL" id="NYD69583.1"/>
    </source>
</evidence>
<dbReference type="Pfam" id="PF00078">
    <property type="entry name" value="RVT_1"/>
    <property type="match status" value="1"/>
</dbReference>
<evidence type="ECO:0000256" key="4">
    <source>
        <dbReference type="ARBA" id="ARBA00022842"/>
    </source>
</evidence>
<dbReference type="InterPro" id="IPR000123">
    <property type="entry name" value="Reverse_transcriptase_msDNA"/>
</dbReference>
<keyword evidence="1" id="KW-0808">Transferase</keyword>
<protein>
    <recommendedName>
        <fullName evidence="6">Reverse transcriptase domain-containing protein</fullName>
    </recommendedName>
</protein>
<organism evidence="7 8">
    <name type="scientific">Herbiconiux flava</name>
    <dbReference type="NCBI Taxonomy" id="881268"/>
    <lineage>
        <taxon>Bacteria</taxon>
        <taxon>Bacillati</taxon>
        <taxon>Actinomycetota</taxon>
        <taxon>Actinomycetes</taxon>
        <taxon>Micrococcales</taxon>
        <taxon>Microbacteriaceae</taxon>
        <taxon>Herbiconiux</taxon>
    </lineage>
</organism>
<keyword evidence="5" id="KW-0695">RNA-directed DNA polymerase</keyword>
<evidence type="ECO:0000256" key="5">
    <source>
        <dbReference type="ARBA" id="ARBA00022918"/>
    </source>
</evidence>
<keyword evidence="2" id="KW-0548">Nucleotidyltransferase</keyword>
<dbReference type="EMBL" id="JACCBM010000001">
    <property type="protein sequence ID" value="NYD69583.1"/>
    <property type="molecule type" value="Genomic_DNA"/>
</dbReference>
<reference evidence="7 8" key="1">
    <citation type="submission" date="2020-07" db="EMBL/GenBank/DDBJ databases">
        <title>Sequencing the genomes of 1000 actinobacteria strains.</title>
        <authorList>
            <person name="Klenk H.-P."/>
        </authorList>
    </citation>
    <scope>NUCLEOTIDE SEQUENCE [LARGE SCALE GENOMIC DNA]</scope>
    <source>
        <strain evidence="7 8">DSM 26474</strain>
    </source>
</reference>
<keyword evidence="8" id="KW-1185">Reference proteome</keyword>
<feature type="domain" description="Reverse transcriptase" evidence="6">
    <location>
        <begin position="1"/>
        <end position="128"/>
    </location>
</feature>
<gene>
    <name evidence="7" type="ORF">BJ984_000741</name>
</gene>
<sequence>MALDLADFFGQISFDRVEDVLRLNFDSRVCDWIEGACFRDGALPLGYRTSPVLSNLAFLNMDDIIQTIANGHGVQYTRWVDDLTFSGAGVSDQLLSDVGFALASDGWSINDHKTRFMRRSPYVLGLYVGHDVDRPRLPRRLKQRLLIETFHFSRRGFEHFSHEGVMSPSRLFGRVAYATVIEPKLAGLLNERISAGHKVRPPSESP</sequence>
<dbReference type="PRINTS" id="PR00866">
    <property type="entry name" value="RNADNAPOLMS"/>
</dbReference>
<proteinExistence type="predicted"/>
<keyword evidence="3" id="KW-0479">Metal-binding</keyword>
<name>A0A852SJM6_9MICO</name>
<dbReference type="Proteomes" id="UP000549913">
    <property type="component" value="Unassembled WGS sequence"/>
</dbReference>
<evidence type="ECO:0000256" key="1">
    <source>
        <dbReference type="ARBA" id="ARBA00022679"/>
    </source>
</evidence>
<dbReference type="AlphaFoldDB" id="A0A852SJM6"/>